<protein>
    <submittedName>
        <fullName evidence="3">Uncharacterized protein</fullName>
    </submittedName>
</protein>
<dbReference type="WBParaSite" id="MBELARI_LOCUS7698">
    <property type="protein sequence ID" value="MBELARI_LOCUS7698"/>
    <property type="gene ID" value="MBELARI_LOCUS7698"/>
</dbReference>
<proteinExistence type="predicted"/>
<dbReference type="Proteomes" id="UP000887575">
    <property type="component" value="Unassembled WGS sequence"/>
</dbReference>
<reference evidence="3" key="1">
    <citation type="submission" date="2024-02" db="UniProtKB">
        <authorList>
            <consortium name="WormBaseParasite"/>
        </authorList>
    </citation>
    <scope>IDENTIFICATION</scope>
</reference>
<keyword evidence="1" id="KW-0732">Signal</keyword>
<name>A0AAF3FLS2_9BILA</name>
<dbReference type="PANTHER" id="PTHR34311:SF10">
    <property type="entry name" value="NEMATODE SPECIFIC PEPTIDE FAMILY-RELATED"/>
    <property type="match status" value="1"/>
</dbReference>
<feature type="chain" id="PRO_5042237942" evidence="1">
    <location>
        <begin position="19"/>
        <end position="222"/>
    </location>
</feature>
<keyword evidence="2" id="KW-1185">Reference proteome</keyword>
<sequence length="222" mass="24420">MLSHVLLIIATVIGSVWGQSKCDDGLYSTCQTTLNGALQINNTQPWRNPALWRDDVEKYFRSGFNGTRVVCKAFREFKNCLGGNYTVCTSAAHYIQAGAAEVDNAYIFSSIFNEMHYVCGAGLQVAALNDACFQATWQNFGSTIRSCRQAWESIVKVTPGDACFQANNMLGCNEDYFGRQCGKTNQAAMFWGCEYARVQVFTRFPQCLISCSLPIAGGGVGK</sequence>
<dbReference type="PANTHER" id="PTHR34311">
    <property type="entry name" value="PROTEIN CBG21698-RELATED"/>
    <property type="match status" value="1"/>
</dbReference>
<dbReference type="AlphaFoldDB" id="A0AAF3FLS2"/>
<evidence type="ECO:0000256" key="1">
    <source>
        <dbReference type="SAM" id="SignalP"/>
    </source>
</evidence>
<feature type="signal peptide" evidence="1">
    <location>
        <begin position="1"/>
        <end position="18"/>
    </location>
</feature>
<evidence type="ECO:0000313" key="3">
    <source>
        <dbReference type="WBParaSite" id="MBELARI_LOCUS7698"/>
    </source>
</evidence>
<evidence type="ECO:0000313" key="2">
    <source>
        <dbReference type="Proteomes" id="UP000887575"/>
    </source>
</evidence>
<organism evidence="2 3">
    <name type="scientific">Mesorhabditis belari</name>
    <dbReference type="NCBI Taxonomy" id="2138241"/>
    <lineage>
        <taxon>Eukaryota</taxon>
        <taxon>Metazoa</taxon>
        <taxon>Ecdysozoa</taxon>
        <taxon>Nematoda</taxon>
        <taxon>Chromadorea</taxon>
        <taxon>Rhabditida</taxon>
        <taxon>Rhabditina</taxon>
        <taxon>Rhabditomorpha</taxon>
        <taxon>Rhabditoidea</taxon>
        <taxon>Rhabditidae</taxon>
        <taxon>Mesorhabditinae</taxon>
        <taxon>Mesorhabditis</taxon>
    </lineage>
</organism>
<accession>A0AAF3FLS2</accession>